<name>A0A0L0SD33_ALLM3</name>
<keyword evidence="1" id="KW-1133">Transmembrane helix</keyword>
<evidence type="ECO:0000256" key="1">
    <source>
        <dbReference type="SAM" id="Phobius"/>
    </source>
</evidence>
<dbReference type="Proteomes" id="UP000054350">
    <property type="component" value="Unassembled WGS sequence"/>
</dbReference>
<keyword evidence="1" id="KW-0472">Membrane</keyword>
<accession>A0A0L0SD33</accession>
<reference evidence="3" key="2">
    <citation type="submission" date="2009-11" db="EMBL/GenBank/DDBJ databases">
        <title>The Genome Sequence of Allomyces macrogynus strain ATCC 38327.</title>
        <authorList>
            <consortium name="The Broad Institute Genome Sequencing Platform"/>
            <person name="Russ C."/>
            <person name="Cuomo C."/>
            <person name="Shea T."/>
            <person name="Young S.K."/>
            <person name="Zeng Q."/>
            <person name="Koehrsen M."/>
            <person name="Haas B."/>
            <person name="Borodovsky M."/>
            <person name="Guigo R."/>
            <person name="Alvarado L."/>
            <person name="Berlin A."/>
            <person name="Borenstein D."/>
            <person name="Chen Z."/>
            <person name="Engels R."/>
            <person name="Freedman E."/>
            <person name="Gellesch M."/>
            <person name="Goldberg J."/>
            <person name="Griggs A."/>
            <person name="Gujja S."/>
            <person name="Heiman D."/>
            <person name="Hepburn T."/>
            <person name="Howarth C."/>
            <person name="Jen D."/>
            <person name="Larson L."/>
            <person name="Lewis B."/>
            <person name="Mehta T."/>
            <person name="Park D."/>
            <person name="Pearson M."/>
            <person name="Roberts A."/>
            <person name="Saif S."/>
            <person name="Shenoy N."/>
            <person name="Sisk P."/>
            <person name="Stolte C."/>
            <person name="Sykes S."/>
            <person name="Walk T."/>
            <person name="White J."/>
            <person name="Yandava C."/>
            <person name="Burger G."/>
            <person name="Gray M.W."/>
            <person name="Holland P.W.H."/>
            <person name="King N."/>
            <person name="Lang F.B.F."/>
            <person name="Roger A.J."/>
            <person name="Ruiz-Trillo I."/>
            <person name="Lander E."/>
            <person name="Nusbaum C."/>
        </authorList>
    </citation>
    <scope>NUCLEOTIDE SEQUENCE [LARGE SCALE GENOMIC DNA]</scope>
    <source>
        <strain evidence="3">ATCC 38327</strain>
    </source>
</reference>
<gene>
    <name evidence="2" type="ORF">AMAG_05775</name>
</gene>
<sequence length="69" mass="7008">MEQLSVCARCPAALKFLLYLVTALVAGLQLSCVIGAQFAIVTAIVHLRAAVAGETAGGGARDRVGPAKV</sequence>
<protein>
    <submittedName>
        <fullName evidence="2">Uncharacterized protein</fullName>
    </submittedName>
</protein>
<dbReference type="AlphaFoldDB" id="A0A0L0SD33"/>
<evidence type="ECO:0000313" key="3">
    <source>
        <dbReference type="Proteomes" id="UP000054350"/>
    </source>
</evidence>
<feature type="transmembrane region" description="Helical" evidence="1">
    <location>
        <begin position="16"/>
        <end position="40"/>
    </location>
</feature>
<dbReference type="VEuPathDB" id="FungiDB:AMAG_05775"/>
<dbReference type="EMBL" id="GG745336">
    <property type="protein sequence ID" value="KNE60386.1"/>
    <property type="molecule type" value="Genomic_DNA"/>
</dbReference>
<keyword evidence="1" id="KW-0812">Transmembrane</keyword>
<keyword evidence="3" id="KW-1185">Reference proteome</keyword>
<organism evidence="2 3">
    <name type="scientific">Allomyces macrogynus (strain ATCC 38327)</name>
    <name type="common">Allomyces javanicus var. macrogynus</name>
    <dbReference type="NCBI Taxonomy" id="578462"/>
    <lineage>
        <taxon>Eukaryota</taxon>
        <taxon>Fungi</taxon>
        <taxon>Fungi incertae sedis</taxon>
        <taxon>Blastocladiomycota</taxon>
        <taxon>Blastocladiomycetes</taxon>
        <taxon>Blastocladiales</taxon>
        <taxon>Blastocladiaceae</taxon>
        <taxon>Allomyces</taxon>
    </lineage>
</organism>
<evidence type="ECO:0000313" key="2">
    <source>
        <dbReference type="EMBL" id="KNE60386.1"/>
    </source>
</evidence>
<proteinExistence type="predicted"/>
<reference evidence="2 3" key="1">
    <citation type="submission" date="2009-11" db="EMBL/GenBank/DDBJ databases">
        <title>Annotation of Allomyces macrogynus ATCC 38327.</title>
        <authorList>
            <consortium name="The Broad Institute Genome Sequencing Platform"/>
            <person name="Russ C."/>
            <person name="Cuomo C."/>
            <person name="Burger G."/>
            <person name="Gray M.W."/>
            <person name="Holland P.W.H."/>
            <person name="King N."/>
            <person name="Lang F.B.F."/>
            <person name="Roger A.J."/>
            <person name="Ruiz-Trillo I."/>
            <person name="Young S.K."/>
            <person name="Zeng Q."/>
            <person name="Gargeya S."/>
            <person name="Fitzgerald M."/>
            <person name="Haas B."/>
            <person name="Abouelleil A."/>
            <person name="Alvarado L."/>
            <person name="Arachchi H.M."/>
            <person name="Berlin A."/>
            <person name="Chapman S.B."/>
            <person name="Gearin G."/>
            <person name="Goldberg J."/>
            <person name="Griggs A."/>
            <person name="Gujja S."/>
            <person name="Hansen M."/>
            <person name="Heiman D."/>
            <person name="Howarth C."/>
            <person name="Larimer J."/>
            <person name="Lui A."/>
            <person name="MacDonald P.J.P."/>
            <person name="McCowen C."/>
            <person name="Montmayeur A."/>
            <person name="Murphy C."/>
            <person name="Neiman D."/>
            <person name="Pearson M."/>
            <person name="Priest M."/>
            <person name="Roberts A."/>
            <person name="Saif S."/>
            <person name="Shea T."/>
            <person name="Sisk P."/>
            <person name="Stolte C."/>
            <person name="Sykes S."/>
            <person name="Wortman J."/>
            <person name="Nusbaum C."/>
            <person name="Birren B."/>
        </authorList>
    </citation>
    <scope>NUCLEOTIDE SEQUENCE [LARGE SCALE GENOMIC DNA]</scope>
    <source>
        <strain evidence="2 3">ATCC 38327</strain>
    </source>
</reference>